<dbReference type="RefSeq" id="XP_062769141.1">
    <property type="nucleotide sequence ID" value="XM_062905656.1"/>
</dbReference>
<feature type="region of interest" description="Disordered" evidence="1">
    <location>
        <begin position="1"/>
        <end position="33"/>
    </location>
</feature>
<protein>
    <submittedName>
        <fullName evidence="2">Uncharacterized protein</fullName>
    </submittedName>
</protein>
<evidence type="ECO:0000313" key="3">
    <source>
        <dbReference type="Proteomes" id="UP001326199"/>
    </source>
</evidence>
<proteinExistence type="predicted"/>
<feature type="compositionally biased region" description="Basic and acidic residues" evidence="1">
    <location>
        <begin position="1"/>
        <end position="11"/>
    </location>
</feature>
<dbReference type="EMBL" id="JAFFHB010000002">
    <property type="protein sequence ID" value="KAK4670471.1"/>
    <property type="molecule type" value="Genomic_DNA"/>
</dbReference>
<dbReference type="GeneID" id="87925669"/>
<accession>A0ABR0HQV3</accession>
<sequence>MRQQRPDRLAEIPRSARRLRLSVNSSSNTPHSQ</sequence>
<organism evidence="2 3">
    <name type="scientific">Podospora pseudopauciseta</name>
    <dbReference type="NCBI Taxonomy" id="2093780"/>
    <lineage>
        <taxon>Eukaryota</taxon>
        <taxon>Fungi</taxon>
        <taxon>Dikarya</taxon>
        <taxon>Ascomycota</taxon>
        <taxon>Pezizomycotina</taxon>
        <taxon>Sordariomycetes</taxon>
        <taxon>Sordariomycetidae</taxon>
        <taxon>Sordariales</taxon>
        <taxon>Podosporaceae</taxon>
        <taxon>Podospora</taxon>
    </lineage>
</organism>
<name>A0ABR0HQV3_9PEZI</name>
<feature type="compositionally biased region" description="Low complexity" evidence="1">
    <location>
        <begin position="21"/>
        <end position="33"/>
    </location>
</feature>
<reference evidence="2 3" key="1">
    <citation type="journal article" date="2023" name="bioRxiv">
        <title>High-quality genome assemblies of four members of thePodospora anserinaspecies complex.</title>
        <authorList>
            <person name="Ament-Velasquez S.L."/>
            <person name="Vogan A.A."/>
            <person name="Wallerman O."/>
            <person name="Hartmann F."/>
            <person name="Gautier V."/>
            <person name="Silar P."/>
            <person name="Giraud T."/>
            <person name="Johannesson H."/>
        </authorList>
    </citation>
    <scope>NUCLEOTIDE SEQUENCE [LARGE SCALE GENOMIC DNA]</scope>
    <source>
        <strain evidence="2 3">CBS 411.78</strain>
    </source>
</reference>
<dbReference type="Proteomes" id="UP001326199">
    <property type="component" value="Unassembled WGS sequence"/>
</dbReference>
<comment type="caution">
    <text evidence="2">The sequence shown here is derived from an EMBL/GenBank/DDBJ whole genome shotgun (WGS) entry which is preliminary data.</text>
</comment>
<keyword evidence="3" id="KW-1185">Reference proteome</keyword>
<evidence type="ECO:0000313" key="2">
    <source>
        <dbReference type="EMBL" id="KAK4670471.1"/>
    </source>
</evidence>
<evidence type="ECO:0000256" key="1">
    <source>
        <dbReference type="SAM" id="MobiDB-lite"/>
    </source>
</evidence>
<gene>
    <name evidence="2" type="ORF">QC763_0043110</name>
</gene>